<evidence type="ECO:0000313" key="5">
    <source>
        <dbReference type="EMBL" id="RIH63592.1"/>
    </source>
</evidence>
<dbReference type="GO" id="GO:0036221">
    <property type="term" value="F:UTP diphosphatase activity"/>
    <property type="evidence" value="ECO:0007669"/>
    <property type="project" value="RHEA"/>
</dbReference>
<feature type="site" description="Important for substrate specificity" evidence="4">
    <location>
        <position position="76"/>
    </location>
</feature>
<keyword evidence="6" id="KW-1185">Reference proteome</keyword>
<dbReference type="EC" id="3.6.1.9" evidence="4"/>
<protein>
    <recommendedName>
        <fullName evidence="4">dTTP/UTP pyrophosphatase</fullName>
        <shortName evidence="4">dTTPase/UTPase</shortName>
        <ecNumber evidence="4">3.6.1.9</ecNumber>
    </recommendedName>
    <alternativeName>
        <fullName evidence="4">Nucleoside triphosphate pyrophosphatase</fullName>
    </alternativeName>
    <alternativeName>
        <fullName evidence="4">Nucleotide pyrophosphatase</fullName>
        <shortName evidence="4">Nucleotide PPase</shortName>
    </alternativeName>
</protein>
<comment type="similarity">
    <text evidence="4">Belongs to the Maf family. YhdE subfamily.</text>
</comment>
<comment type="function">
    <text evidence="4">Nucleoside triphosphate pyrophosphatase that hydrolyzes dTTP and UTP. May have a dual role in cell division arrest and in preventing the incorporation of modified nucleotides into cellular nucleic acids.</text>
</comment>
<dbReference type="PANTHER" id="PTHR43213:SF5">
    <property type="entry name" value="BIFUNCTIONAL DTTP_UTP PYROPHOSPHATASE_METHYLTRANSFERASE PROTEIN-RELATED"/>
    <property type="match status" value="1"/>
</dbReference>
<comment type="caution">
    <text evidence="5">The sequence shown here is derived from an EMBL/GenBank/DDBJ whole genome shotgun (WGS) entry which is preliminary data.</text>
</comment>
<reference evidence="5 6" key="1">
    <citation type="journal article" date="2015" name="Int. J. Syst. Evol. Microbiol.">
        <title>Mariniphaga sediminis sp. nov., isolated from coastal sediment.</title>
        <authorList>
            <person name="Wang F.Q."/>
            <person name="Shen Q.Y."/>
            <person name="Chen G.J."/>
            <person name="Du Z.J."/>
        </authorList>
    </citation>
    <scope>NUCLEOTIDE SEQUENCE [LARGE SCALE GENOMIC DNA]</scope>
    <source>
        <strain evidence="5 6">SY21</strain>
    </source>
</reference>
<dbReference type="Gene3D" id="3.90.950.10">
    <property type="match status" value="1"/>
</dbReference>
<sequence length="191" mass="21511">MNWFPNYNYILASKSPRRQHLLQSLGIPFSIKVKEVDEVFPEGLSKTEIPVYLARLKADVFLPELAENDLLITADTIVSLDGEIIGKPGTRESAAEMLGKLSGKEHQVISGVCLSSVDKQIAFYSLTNVQFKKLSEEEIQYYISSFKPLDKAGAYGIQEWIGFIGITHIEGSFYNVMGLPVQQLYEEILRF</sequence>
<dbReference type="CDD" id="cd00555">
    <property type="entry name" value="Maf"/>
    <property type="match status" value="1"/>
</dbReference>
<evidence type="ECO:0000256" key="1">
    <source>
        <dbReference type="ARBA" id="ARBA00001968"/>
    </source>
</evidence>
<gene>
    <name evidence="5" type="primary">maf</name>
    <name evidence="5" type="ORF">D1164_18575</name>
</gene>
<dbReference type="OrthoDB" id="9807767at2"/>
<evidence type="ECO:0000256" key="3">
    <source>
        <dbReference type="ARBA" id="ARBA00023080"/>
    </source>
</evidence>
<comment type="catalytic activity">
    <reaction evidence="4">
        <text>UTP + H2O = UMP + diphosphate + H(+)</text>
        <dbReference type="Rhea" id="RHEA:29395"/>
        <dbReference type="ChEBI" id="CHEBI:15377"/>
        <dbReference type="ChEBI" id="CHEBI:15378"/>
        <dbReference type="ChEBI" id="CHEBI:33019"/>
        <dbReference type="ChEBI" id="CHEBI:46398"/>
        <dbReference type="ChEBI" id="CHEBI:57865"/>
        <dbReference type="EC" id="3.6.1.9"/>
    </reaction>
</comment>
<dbReference type="NCBIfam" id="TIGR00172">
    <property type="entry name" value="maf"/>
    <property type="match status" value="1"/>
</dbReference>
<dbReference type="Pfam" id="PF02545">
    <property type="entry name" value="Maf"/>
    <property type="match status" value="1"/>
</dbReference>
<comment type="caution">
    <text evidence="4">Lacks conserved residue(s) required for the propagation of feature annotation.</text>
</comment>
<evidence type="ECO:0000313" key="6">
    <source>
        <dbReference type="Proteomes" id="UP000266441"/>
    </source>
</evidence>
<organism evidence="5 6">
    <name type="scientific">Mariniphaga sediminis</name>
    <dbReference type="NCBI Taxonomy" id="1628158"/>
    <lineage>
        <taxon>Bacteria</taxon>
        <taxon>Pseudomonadati</taxon>
        <taxon>Bacteroidota</taxon>
        <taxon>Bacteroidia</taxon>
        <taxon>Marinilabiliales</taxon>
        <taxon>Prolixibacteraceae</taxon>
        <taxon>Mariniphaga</taxon>
    </lineage>
</organism>
<keyword evidence="3 4" id="KW-0546">Nucleotide metabolism</keyword>
<accession>A0A399CYM5</accession>
<evidence type="ECO:0000256" key="2">
    <source>
        <dbReference type="ARBA" id="ARBA00022801"/>
    </source>
</evidence>
<feature type="site" description="Important for substrate specificity" evidence="4">
    <location>
        <position position="158"/>
    </location>
</feature>
<dbReference type="HAMAP" id="MF_00528">
    <property type="entry name" value="Maf"/>
    <property type="match status" value="1"/>
</dbReference>
<comment type="cofactor">
    <cofactor evidence="1 4">
        <name>a divalent metal cation</name>
        <dbReference type="ChEBI" id="CHEBI:60240"/>
    </cofactor>
</comment>
<feature type="site" description="Important for substrate specificity" evidence="4">
    <location>
        <position position="17"/>
    </location>
</feature>
<dbReference type="InterPro" id="IPR029001">
    <property type="entry name" value="ITPase-like_fam"/>
</dbReference>
<keyword evidence="4" id="KW-0963">Cytoplasm</keyword>
<proteinExistence type="inferred from homology"/>
<keyword evidence="2 4" id="KW-0378">Hydrolase</keyword>
<dbReference type="InterPro" id="IPR003697">
    <property type="entry name" value="Maf-like"/>
</dbReference>
<dbReference type="SUPFAM" id="SSF52972">
    <property type="entry name" value="ITPase-like"/>
    <property type="match status" value="1"/>
</dbReference>
<comment type="subcellular location">
    <subcellularLocation>
        <location evidence="4">Cytoplasm</location>
    </subcellularLocation>
</comment>
<comment type="catalytic activity">
    <reaction evidence="4">
        <text>dTTP + H2O = dTMP + diphosphate + H(+)</text>
        <dbReference type="Rhea" id="RHEA:28534"/>
        <dbReference type="ChEBI" id="CHEBI:15377"/>
        <dbReference type="ChEBI" id="CHEBI:15378"/>
        <dbReference type="ChEBI" id="CHEBI:33019"/>
        <dbReference type="ChEBI" id="CHEBI:37568"/>
        <dbReference type="ChEBI" id="CHEBI:63528"/>
        <dbReference type="EC" id="3.6.1.9"/>
    </reaction>
</comment>
<name>A0A399CYM5_9BACT</name>
<dbReference type="PIRSF" id="PIRSF006305">
    <property type="entry name" value="Maf"/>
    <property type="match status" value="1"/>
</dbReference>
<dbReference type="GO" id="GO:0009117">
    <property type="term" value="P:nucleotide metabolic process"/>
    <property type="evidence" value="ECO:0007669"/>
    <property type="project" value="UniProtKB-KW"/>
</dbReference>
<dbReference type="AlphaFoldDB" id="A0A399CYM5"/>
<dbReference type="GO" id="GO:0005737">
    <property type="term" value="C:cytoplasm"/>
    <property type="evidence" value="ECO:0007669"/>
    <property type="project" value="UniProtKB-SubCell"/>
</dbReference>
<dbReference type="GO" id="GO:0036218">
    <property type="term" value="F:dTTP diphosphatase activity"/>
    <property type="evidence" value="ECO:0007669"/>
    <property type="project" value="RHEA"/>
</dbReference>
<dbReference type="Proteomes" id="UP000266441">
    <property type="component" value="Unassembled WGS sequence"/>
</dbReference>
<dbReference type="RefSeq" id="WP_119351403.1">
    <property type="nucleotide sequence ID" value="NZ_QWET01000018.1"/>
</dbReference>
<feature type="active site" description="Proton acceptor" evidence="4">
    <location>
        <position position="75"/>
    </location>
</feature>
<evidence type="ECO:0000256" key="4">
    <source>
        <dbReference type="HAMAP-Rule" id="MF_00528"/>
    </source>
</evidence>
<dbReference type="EMBL" id="QWET01000018">
    <property type="protein sequence ID" value="RIH63592.1"/>
    <property type="molecule type" value="Genomic_DNA"/>
</dbReference>
<dbReference type="PANTHER" id="PTHR43213">
    <property type="entry name" value="BIFUNCTIONAL DTTP/UTP PYROPHOSPHATASE/METHYLTRANSFERASE PROTEIN-RELATED"/>
    <property type="match status" value="1"/>
</dbReference>